<evidence type="ECO:0000313" key="8">
    <source>
        <dbReference type="Proteomes" id="UP000515135"/>
    </source>
</evidence>
<evidence type="ECO:0000256" key="2">
    <source>
        <dbReference type="ARBA" id="ARBA00008141"/>
    </source>
</evidence>
<evidence type="ECO:0000256" key="7">
    <source>
        <dbReference type="SAM" id="Phobius"/>
    </source>
</evidence>
<proteinExistence type="inferred from homology"/>
<keyword evidence="8" id="KW-1185">Reference proteome</keyword>
<evidence type="ECO:0000256" key="5">
    <source>
        <dbReference type="ARBA" id="ARBA00022989"/>
    </source>
</evidence>
<dbReference type="PANTHER" id="PTHR12316:SF17">
    <property type="entry name" value="NINJURIN C, ISOFORM D"/>
    <property type="match status" value="1"/>
</dbReference>
<dbReference type="KEGG" id="bbel:109476022"/>
<dbReference type="GO" id="GO:0042246">
    <property type="term" value="P:tissue regeneration"/>
    <property type="evidence" value="ECO:0007669"/>
    <property type="project" value="InterPro"/>
</dbReference>
<keyword evidence="6 7" id="KW-0472">Membrane</keyword>
<dbReference type="OrthoDB" id="10179734at2759"/>
<keyword evidence="4" id="KW-0130">Cell adhesion</keyword>
<evidence type="ECO:0000256" key="1">
    <source>
        <dbReference type="ARBA" id="ARBA00004141"/>
    </source>
</evidence>
<dbReference type="RefSeq" id="XP_019632392.1">
    <property type="nucleotide sequence ID" value="XM_019776833.1"/>
</dbReference>
<evidence type="ECO:0000256" key="3">
    <source>
        <dbReference type="ARBA" id="ARBA00022692"/>
    </source>
</evidence>
<keyword evidence="3 7" id="KW-0812">Transmembrane</keyword>
<dbReference type="Proteomes" id="UP000515135">
    <property type="component" value="Unplaced"/>
</dbReference>
<sequence>MANNDRLKTTAEALMDIGLFTSNVSQIVAITRSEGGVNTGEETARVVLLGIGMLLQVVLMIIFIYQGVMAGKINVILPAGALPPPPPKRGLDFAVNVLVLLVCLLNVTIHILEHEA</sequence>
<gene>
    <name evidence="9" type="primary">LOC109476022</name>
</gene>
<comment type="similarity">
    <text evidence="2">Belongs to the ninjurin family.</text>
</comment>
<dbReference type="PANTHER" id="PTHR12316">
    <property type="entry name" value="NINJURIN-RELATED"/>
    <property type="match status" value="1"/>
</dbReference>
<evidence type="ECO:0000256" key="4">
    <source>
        <dbReference type="ARBA" id="ARBA00022889"/>
    </source>
</evidence>
<dbReference type="InterPro" id="IPR007007">
    <property type="entry name" value="Ninjurin"/>
</dbReference>
<accession>A0A6P4ZMV8</accession>
<dbReference type="Pfam" id="PF04923">
    <property type="entry name" value="Ninjurin"/>
    <property type="match status" value="1"/>
</dbReference>
<dbReference type="AlphaFoldDB" id="A0A6P4ZMV8"/>
<evidence type="ECO:0000313" key="9">
    <source>
        <dbReference type="RefSeq" id="XP_019632392.1"/>
    </source>
</evidence>
<name>A0A6P4ZMV8_BRABE</name>
<feature type="transmembrane region" description="Helical" evidence="7">
    <location>
        <begin position="93"/>
        <end position="112"/>
    </location>
</feature>
<dbReference type="GO" id="GO:0016020">
    <property type="term" value="C:membrane"/>
    <property type="evidence" value="ECO:0007669"/>
    <property type="project" value="UniProtKB-SubCell"/>
</dbReference>
<dbReference type="GO" id="GO:0007155">
    <property type="term" value="P:cell adhesion"/>
    <property type="evidence" value="ECO:0007669"/>
    <property type="project" value="UniProtKB-KW"/>
</dbReference>
<dbReference type="GeneID" id="109476022"/>
<protein>
    <submittedName>
        <fullName evidence="9">Uncharacterized protein LOC109476022</fullName>
    </submittedName>
</protein>
<evidence type="ECO:0000256" key="6">
    <source>
        <dbReference type="ARBA" id="ARBA00023136"/>
    </source>
</evidence>
<feature type="transmembrane region" description="Helical" evidence="7">
    <location>
        <begin position="46"/>
        <end position="68"/>
    </location>
</feature>
<reference evidence="9" key="1">
    <citation type="submission" date="2025-08" db="UniProtKB">
        <authorList>
            <consortium name="RefSeq"/>
        </authorList>
    </citation>
    <scope>IDENTIFICATION</scope>
    <source>
        <tissue evidence="9">Gonad</tissue>
    </source>
</reference>
<comment type="subcellular location">
    <subcellularLocation>
        <location evidence="1">Membrane</location>
        <topology evidence="1">Multi-pass membrane protein</topology>
    </subcellularLocation>
</comment>
<organism evidence="8 9">
    <name type="scientific">Branchiostoma belcheri</name>
    <name type="common">Amphioxus</name>
    <dbReference type="NCBI Taxonomy" id="7741"/>
    <lineage>
        <taxon>Eukaryota</taxon>
        <taxon>Metazoa</taxon>
        <taxon>Chordata</taxon>
        <taxon>Cephalochordata</taxon>
        <taxon>Leptocardii</taxon>
        <taxon>Amphioxiformes</taxon>
        <taxon>Branchiostomatidae</taxon>
        <taxon>Branchiostoma</taxon>
    </lineage>
</organism>
<keyword evidence="5 7" id="KW-1133">Transmembrane helix</keyword>